<comment type="subcellular location">
    <subcellularLocation>
        <location evidence="1">Cell membrane</location>
        <topology evidence="1">Multi-pass membrane protein</topology>
    </subcellularLocation>
</comment>
<dbReference type="InterPro" id="IPR007568">
    <property type="entry name" value="RTA1"/>
</dbReference>
<feature type="transmembrane region" description="Helical" evidence="11">
    <location>
        <begin position="184"/>
        <end position="208"/>
    </location>
</feature>
<comment type="similarity">
    <text evidence="2">Belongs to the lipid-translocating exporter (LTE) (TC 9.A.26.1) family.</text>
</comment>
<feature type="transmembrane region" description="Helical" evidence="11">
    <location>
        <begin position="71"/>
        <end position="93"/>
    </location>
</feature>
<keyword evidence="6" id="KW-0813">Transport</keyword>
<keyword evidence="6" id="KW-0445">Lipid transport</keyword>
<keyword evidence="13" id="KW-1185">Reference proteome</keyword>
<evidence type="ECO:0000256" key="1">
    <source>
        <dbReference type="ARBA" id="ARBA00004651"/>
    </source>
</evidence>
<evidence type="ECO:0000313" key="12">
    <source>
        <dbReference type="EMBL" id="QLG74034.1"/>
    </source>
</evidence>
<protein>
    <recommendedName>
        <fullName evidence="9">Sphingoid long-chain base transporter RSB1</fullName>
    </recommendedName>
</protein>
<feature type="transmembrane region" description="Helical" evidence="11">
    <location>
        <begin position="295"/>
        <end position="314"/>
    </location>
</feature>
<dbReference type="RefSeq" id="XP_037145759.1">
    <property type="nucleotide sequence ID" value="XM_037289864.1"/>
</dbReference>
<reference evidence="12 13" key="1">
    <citation type="submission" date="2020-07" db="EMBL/GenBank/DDBJ databases">
        <title>The yeast mating-type switching endonuclease HO is a domesticated member of an unorthodox homing genetic element family.</title>
        <authorList>
            <person name="Coughlan A.Y."/>
            <person name="Lombardi L."/>
            <person name="Braun-Galleani S."/>
            <person name="Martos A.R."/>
            <person name="Galeote V."/>
            <person name="Bigey F."/>
            <person name="Dequin S."/>
            <person name="Byrne K.P."/>
            <person name="Wolfe K.H."/>
        </authorList>
    </citation>
    <scope>NUCLEOTIDE SEQUENCE [LARGE SCALE GENOMIC DNA]</scope>
    <source>
        <strain evidence="12 13">NRRL Y-6702</strain>
    </source>
</reference>
<dbReference type="GeneID" id="59237792"/>
<dbReference type="AlphaFoldDB" id="A0A7H9B6T5"/>
<evidence type="ECO:0000256" key="9">
    <source>
        <dbReference type="ARBA" id="ARBA00041117"/>
    </source>
</evidence>
<dbReference type="PANTHER" id="PTHR31465:SF9">
    <property type="entry name" value="SPHINGOID LONG-CHAIN BASE TRANSPORTER RSB1"/>
    <property type="match status" value="1"/>
</dbReference>
<keyword evidence="7 11" id="KW-0472">Membrane</keyword>
<feature type="transmembrane region" description="Helical" evidence="11">
    <location>
        <begin position="258"/>
        <end position="279"/>
    </location>
</feature>
<feature type="region of interest" description="Disordered" evidence="10">
    <location>
        <begin position="376"/>
        <end position="399"/>
    </location>
</feature>
<dbReference type="GO" id="GO:0006869">
    <property type="term" value="P:lipid transport"/>
    <property type="evidence" value="ECO:0007669"/>
    <property type="project" value="UniProtKB-KW"/>
</dbReference>
<evidence type="ECO:0000256" key="7">
    <source>
        <dbReference type="ARBA" id="ARBA00023136"/>
    </source>
</evidence>
<feature type="transmembrane region" description="Helical" evidence="11">
    <location>
        <begin position="145"/>
        <end position="164"/>
    </location>
</feature>
<keyword evidence="5 11" id="KW-1133">Transmembrane helix</keyword>
<organism evidence="12 13">
    <name type="scientific">Zygotorulaspora mrakii</name>
    <name type="common">Zygosaccharomyces mrakii</name>
    <dbReference type="NCBI Taxonomy" id="42260"/>
    <lineage>
        <taxon>Eukaryota</taxon>
        <taxon>Fungi</taxon>
        <taxon>Dikarya</taxon>
        <taxon>Ascomycota</taxon>
        <taxon>Saccharomycotina</taxon>
        <taxon>Saccharomycetes</taxon>
        <taxon>Saccharomycetales</taxon>
        <taxon>Saccharomycetaceae</taxon>
        <taxon>Zygotorulaspora</taxon>
    </lineage>
</organism>
<dbReference type="Proteomes" id="UP000509704">
    <property type="component" value="Chromosome 6"/>
</dbReference>
<sequence>MLLEAAYGALLSARDSGSDSSSDGTGPVVDGISPVSMYSGMVPNLAFNIAMLVIWSLLLAFHTTMVWWKQYWFSIAFMCAGIMEVIGYVGRVISHYNVFKIDPFLMQMVCLTIAPVFTMGGVYYQLAKLIEIYGHRFSLLPSPMAYSYIFIACDIISLVIQAAGGGQSGSAATSGTNTDVGDNIFVGGLAVQVASMTIFICLMLHLFYKVFVQTRIDHAGVNRLSWSLFKIPQTEIDYMYRKKFQHVRLNPDRWVFHYFPFALALAVFLIFVRCCYRLAELAEGWGGNLITHENYFIILDALMMAAATTILTVFHPGLAFRGREVTIKITRGHVDPETLQDLEKEKYSGEGTSEDDEKSNHSTKNAFLSFFRRKASTRSRTGTDTTTVKLEQASLKESQ</sequence>
<keyword evidence="4 11" id="KW-0812">Transmembrane</keyword>
<evidence type="ECO:0000256" key="6">
    <source>
        <dbReference type="ARBA" id="ARBA00023055"/>
    </source>
</evidence>
<accession>A0A7H9B6T5</accession>
<feature type="transmembrane region" description="Helical" evidence="11">
    <location>
        <begin position="45"/>
        <end position="64"/>
    </location>
</feature>
<feature type="compositionally biased region" description="Low complexity" evidence="10">
    <location>
        <begin position="378"/>
        <end position="387"/>
    </location>
</feature>
<dbReference type="KEGG" id="zmk:HG535_0F05460"/>
<evidence type="ECO:0000256" key="10">
    <source>
        <dbReference type="SAM" id="MobiDB-lite"/>
    </source>
</evidence>
<feature type="region of interest" description="Disordered" evidence="10">
    <location>
        <begin position="340"/>
        <end position="364"/>
    </location>
</feature>
<evidence type="ECO:0000256" key="3">
    <source>
        <dbReference type="ARBA" id="ARBA00022475"/>
    </source>
</evidence>
<evidence type="ECO:0000313" key="13">
    <source>
        <dbReference type="Proteomes" id="UP000509704"/>
    </source>
</evidence>
<name>A0A7H9B6T5_ZYGMR</name>
<evidence type="ECO:0000256" key="11">
    <source>
        <dbReference type="SAM" id="Phobius"/>
    </source>
</evidence>
<keyword evidence="3" id="KW-1003">Cell membrane</keyword>
<gene>
    <name evidence="12" type="ORF">HG535_0F05460</name>
</gene>
<comment type="function">
    <text evidence="8">Catalyzes the ATP-dependent translocation of sphingoid long-chain bases (LCBs) from the cytoplasmic site toward the extracytoplasmic side of the membrane (flip-flop). Involved in the establishment of the functional lipid asymmetry of the plasma membrane. Regulates intracellular levels of LCBs, sphingolipid precursors that are growth inhibitory at increased levels.</text>
</comment>
<evidence type="ECO:0000256" key="8">
    <source>
        <dbReference type="ARBA" id="ARBA00037472"/>
    </source>
</evidence>
<evidence type="ECO:0000256" key="4">
    <source>
        <dbReference type="ARBA" id="ARBA00022692"/>
    </source>
</evidence>
<dbReference type="GO" id="GO:0000324">
    <property type="term" value="C:fungal-type vacuole"/>
    <property type="evidence" value="ECO:0007669"/>
    <property type="project" value="TreeGrafter"/>
</dbReference>
<evidence type="ECO:0000256" key="5">
    <source>
        <dbReference type="ARBA" id="ARBA00022989"/>
    </source>
</evidence>
<feature type="transmembrane region" description="Helical" evidence="11">
    <location>
        <begin position="105"/>
        <end position="124"/>
    </location>
</feature>
<dbReference type="EMBL" id="CP058609">
    <property type="protein sequence ID" value="QLG74034.1"/>
    <property type="molecule type" value="Genomic_DNA"/>
</dbReference>
<dbReference type="GO" id="GO:0005886">
    <property type="term" value="C:plasma membrane"/>
    <property type="evidence" value="ECO:0007669"/>
    <property type="project" value="UniProtKB-SubCell"/>
</dbReference>
<dbReference type="PANTHER" id="PTHR31465">
    <property type="entry name" value="PROTEIN RTA1-RELATED"/>
    <property type="match status" value="1"/>
</dbReference>
<dbReference type="OrthoDB" id="3358017at2759"/>
<proteinExistence type="inferred from homology"/>
<evidence type="ECO:0000256" key="2">
    <source>
        <dbReference type="ARBA" id="ARBA00009969"/>
    </source>
</evidence>
<dbReference type="Pfam" id="PF04479">
    <property type="entry name" value="RTA1"/>
    <property type="match status" value="1"/>
</dbReference>